<dbReference type="HOGENOM" id="CLU_074336_0_0_14"/>
<sequence>MNEILLSIVTATFNREKLILRTYESLIKQTNKNFEWIIVDDGSTDDTEKKVLEWIESKIISIKYIKKENSGKHKSLNRAIPLASGQLTLILDSDDLLEQNAVERISFFYDKYYDYPNLGGFTFLKGDLSRKVIGNSYKENEKVRNIFEVLNQKIKGDKIEVIYTSIMKEYSFPEIENEKFIGESIIWIPIGMKYKIVYINEILYLCEYQSQGLTNLGRKLRINNPIGGMLHAEKYFNKQFKLKLRIKNYLLYNTYLLFSKKKKLDYKKYTRSKFNILQIITIIPSVVLYLFWLKYDKEVIQ</sequence>
<keyword evidence="1" id="KW-0812">Transmembrane</keyword>
<keyword evidence="4" id="KW-1185">Reference proteome</keyword>
<dbReference type="Pfam" id="PF00535">
    <property type="entry name" value="Glycos_transf_2"/>
    <property type="match status" value="1"/>
</dbReference>
<dbReference type="InterPro" id="IPR001173">
    <property type="entry name" value="Glyco_trans_2-like"/>
</dbReference>
<dbReference type="Gene3D" id="3.90.550.10">
    <property type="entry name" value="Spore Coat Polysaccharide Biosynthesis Protein SpsA, Chain A"/>
    <property type="match status" value="1"/>
</dbReference>
<dbReference type="InterPro" id="IPR029044">
    <property type="entry name" value="Nucleotide-diphossugar_trans"/>
</dbReference>
<feature type="domain" description="Glycosyltransferase 2-like" evidence="2">
    <location>
        <begin position="7"/>
        <end position="111"/>
    </location>
</feature>
<reference evidence="3 4" key="1">
    <citation type="journal article" date="2013" name="J. Mol. Microbiol. Biotechnol.">
        <title>Analysis of the Complete Genomes of Acholeplasma brassicae , A. palmae and A. laidlawii and Their Comparison to the Obligate Parasites from ' Candidatus Phytoplasma'.</title>
        <authorList>
            <person name="Kube M."/>
            <person name="Siewert C."/>
            <person name="Migdoll A.M."/>
            <person name="Duduk B."/>
            <person name="Holz S."/>
            <person name="Rabus R."/>
            <person name="Seemuller E."/>
            <person name="Mitrovic J."/>
            <person name="Muller I."/>
            <person name="Buttner C."/>
            <person name="Reinhardt R."/>
        </authorList>
    </citation>
    <scope>NUCLEOTIDE SEQUENCE [LARGE SCALE GENOMIC DNA]</scope>
    <source>
        <strain evidence="3 4">J233</strain>
    </source>
</reference>
<organism evidence="3 4">
    <name type="scientific">Alteracholeplasma palmae (strain ATCC 49389 / J233)</name>
    <name type="common">Acholeplasma palmae</name>
    <dbReference type="NCBI Taxonomy" id="1318466"/>
    <lineage>
        <taxon>Bacteria</taxon>
        <taxon>Bacillati</taxon>
        <taxon>Mycoplasmatota</taxon>
        <taxon>Mollicutes</taxon>
        <taxon>Acholeplasmatales</taxon>
        <taxon>Acholeplasmataceae</taxon>
        <taxon>Acholeplasma</taxon>
    </lineage>
</organism>
<protein>
    <submittedName>
        <fullName evidence="3">Glycosyltransferase</fullName>
    </submittedName>
</protein>
<evidence type="ECO:0000259" key="2">
    <source>
        <dbReference type="Pfam" id="PF00535"/>
    </source>
</evidence>
<evidence type="ECO:0000256" key="1">
    <source>
        <dbReference type="SAM" id="Phobius"/>
    </source>
</evidence>
<keyword evidence="1" id="KW-1133">Transmembrane helix</keyword>
<dbReference type="RefSeq" id="WP_030003580.1">
    <property type="nucleotide sequence ID" value="NC_022538.1"/>
</dbReference>
<evidence type="ECO:0000313" key="3">
    <source>
        <dbReference type="EMBL" id="CCV64694.1"/>
    </source>
</evidence>
<proteinExistence type="predicted"/>
<accession>U4KLA8</accession>
<dbReference type="CDD" id="cd00761">
    <property type="entry name" value="Glyco_tranf_GTA_type"/>
    <property type="match status" value="1"/>
</dbReference>
<dbReference type="SUPFAM" id="SSF53448">
    <property type="entry name" value="Nucleotide-diphospho-sugar transferases"/>
    <property type="match status" value="1"/>
</dbReference>
<dbReference type="GO" id="GO:0016758">
    <property type="term" value="F:hexosyltransferase activity"/>
    <property type="evidence" value="ECO:0007669"/>
    <property type="project" value="UniProtKB-ARBA"/>
</dbReference>
<dbReference type="OrthoDB" id="387866at2"/>
<keyword evidence="1" id="KW-0472">Membrane</keyword>
<dbReference type="STRING" id="1318466.BN85411170"/>
<gene>
    <name evidence="3" type="ORF">BN85411170</name>
</gene>
<dbReference type="KEGG" id="apal:BN85411170"/>
<dbReference type="Proteomes" id="UP000032740">
    <property type="component" value="Chromosome"/>
</dbReference>
<dbReference type="PANTHER" id="PTHR22916">
    <property type="entry name" value="GLYCOSYLTRANSFERASE"/>
    <property type="match status" value="1"/>
</dbReference>
<dbReference type="EMBL" id="FO681347">
    <property type="protein sequence ID" value="CCV64694.1"/>
    <property type="molecule type" value="Genomic_DNA"/>
</dbReference>
<evidence type="ECO:0000313" key="4">
    <source>
        <dbReference type="Proteomes" id="UP000032740"/>
    </source>
</evidence>
<keyword evidence="3" id="KW-0808">Transferase</keyword>
<feature type="transmembrane region" description="Helical" evidence="1">
    <location>
        <begin position="274"/>
        <end position="292"/>
    </location>
</feature>
<dbReference type="PANTHER" id="PTHR22916:SF3">
    <property type="entry name" value="UDP-GLCNAC:BETAGAL BETA-1,3-N-ACETYLGLUCOSAMINYLTRANSFERASE-LIKE PROTEIN 1"/>
    <property type="match status" value="1"/>
</dbReference>
<dbReference type="AlphaFoldDB" id="U4KLA8"/>
<name>U4KLA8_ALTPJ</name>